<evidence type="ECO:0000256" key="10">
    <source>
        <dbReference type="ARBA" id="ARBA00023163"/>
    </source>
</evidence>
<dbReference type="PANTHER" id="PTHR33202">
    <property type="entry name" value="ZINC UPTAKE REGULATION PROTEIN"/>
    <property type="match status" value="1"/>
</dbReference>
<dbReference type="Gene3D" id="1.10.10.10">
    <property type="entry name" value="Winged helix-like DNA-binding domain superfamily/Winged helix DNA-binding domain"/>
    <property type="match status" value="1"/>
</dbReference>
<evidence type="ECO:0000256" key="8">
    <source>
        <dbReference type="ARBA" id="ARBA00023015"/>
    </source>
</evidence>
<keyword evidence="3" id="KW-0963">Cytoplasm</keyword>
<keyword evidence="10" id="KW-0804">Transcription</keyword>
<gene>
    <name evidence="13" type="primary">furA_2</name>
    <name evidence="13" type="ORF">HALOF300_04908</name>
</gene>
<organism evidence="13 14">
    <name type="scientific">Occultella aeris</name>
    <dbReference type="NCBI Taxonomy" id="2761496"/>
    <lineage>
        <taxon>Bacteria</taxon>
        <taxon>Bacillati</taxon>
        <taxon>Actinomycetota</taxon>
        <taxon>Actinomycetes</taxon>
        <taxon>Micrococcales</taxon>
        <taxon>Ruaniaceae</taxon>
        <taxon>Occultella</taxon>
    </lineage>
</organism>
<keyword evidence="9" id="KW-0238">DNA-binding</keyword>
<dbReference type="PANTHER" id="PTHR33202:SF18">
    <property type="entry name" value="TRANSCRIPTIONAL REGULATOR FURA"/>
    <property type="match status" value="1"/>
</dbReference>
<reference evidence="13 14" key="1">
    <citation type="submission" date="2019-11" db="EMBL/GenBank/DDBJ databases">
        <authorList>
            <person name="Criscuolo A."/>
        </authorList>
    </citation>
    <scope>NUCLEOTIDE SEQUENCE [LARGE SCALE GENOMIC DNA]</scope>
    <source>
        <strain evidence="13">CIP111667</strain>
    </source>
</reference>
<dbReference type="GO" id="GO:0005737">
    <property type="term" value="C:cytoplasm"/>
    <property type="evidence" value="ECO:0007669"/>
    <property type="project" value="UniProtKB-SubCell"/>
</dbReference>
<evidence type="ECO:0000256" key="11">
    <source>
        <dbReference type="PIRSR" id="PIRSR602481-1"/>
    </source>
</evidence>
<evidence type="ECO:0000313" key="13">
    <source>
        <dbReference type="EMBL" id="VZO40205.1"/>
    </source>
</evidence>
<sequence>MTAIADPSDLEALRASGLRATSGRLAVLAVLDETPHLDAETLRRRLGEHAPSLQAVHNILADLHRAGLVRRFEPARSSARFERLVHDNHHHAVCSVCGKVTDVACTTGEAPCLHGPTPPGFAVATAEVIFWGICDECVRPASE</sequence>
<comment type="subcellular location">
    <subcellularLocation>
        <location evidence="1">Cytoplasm</location>
    </subcellularLocation>
</comment>
<keyword evidence="5 11" id="KW-0479">Metal-binding</keyword>
<keyword evidence="8" id="KW-0805">Transcription regulation</keyword>
<evidence type="ECO:0000256" key="7">
    <source>
        <dbReference type="ARBA" id="ARBA00023004"/>
    </source>
</evidence>
<feature type="binding site" evidence="12">
    <location>
        <position position="109"/>
    </location>
    <ligand>
        <name>Fe cation</name>
        <dbReference type="ChEBI" id="CHEBI:24875"/>
    </ligand>
</feature>
<dbReference type="GO" id="GO:0045892">
    <property type="term" value="P:negative regulation of DNA-templated transcription"/>
    <property type="evidence" value="ECO:0007669"/>
    <property type="project" value="TreeGrafter"/>
</dbReference>
<evidence type="ECO:0000256" key="2">
    <source>
        <dbReference type="ARBA" id="ARBA00007957"/>
    </source>
</evidence>
<dbReference type="AlphaFoldDB" id="A0A7M4DRW1"/>
<comment type="cofactor">
    <cofactor evidence="11">
        <name>Zn(2+)</name>
        <dbReference type="ChEBI" id="CHEBI:29105"/>
    </cofactor>
    <text evidence="11">Binds 1 zinc ion per subunit.</text>
</comment>
<dbReference type="InterPro" id="IPR043135">
    <property type="entry name" value="Fur_C"/>
</dbReference>
<dbReference type="Pfam" id="PF01475">
    <property type="entry name" value="FUR"/>
    <property type="match status" value="1"/>
</dbReference>
<dbReference type="GO" id="GO:0008270">
    <property type="term" value="F:zinc ion binding"/>
    <property type="evidence" value="ECO:0007669"/>
    <property type="project" value="TreeGrafter"/>
</dbReference>
<comment type="cofactor">
    <cofactor evidence="12">
        <name>Mn(2+)</name>
        <dbReference type="ChEBI" id="CHEBI:29035"/>
    </cofactor>
    <cofactor evidence="12">
        <name>Fe(2+)</name>
        <dbReference type="ChEBI" id="CHEBI:29033"/>
    </cofactor>
    <text evidence="12">Binds 1 Mn(2+) or Fe(2+) ion per subunit.</text>
</comment>
<dbReference type="CDD" id="cd07153">
    <property type="entry name" value="Fur_like"/>
    <property type="match status" value="1"/>
</dbReference>
<dbReference type="GO" id="GO:0000976">
    <property type="term" value="F:transcription cis-regulatory region binding"/>
    <property type="evidence" value="ECO:0007669"/>
    <property type="project" value="TreeGrafter"/>
</dbReference>
<keyword evidence="4" id="KW-0678">Repressor</keyword>
<dbReference type="EMBL" id="CACRYJ010000068">
    <property type="protein sequence ID" value="VZO40205.1"/>
    <property type="molecule type" value="Genomic_DNA"/>
</dbReference>
<protein>
    <submittedName>
        <fullName evidence="13">Transcriptional regulator FurA</fullName>
    </submittedName>
</protein>
<feature type="binding site" evidence="11">
    <location>
        <position position="94"/>
    </location>
    <ligand>
        <name>Zn(2+)</name>
        <dbReference type="ChEBI" id="CHEBI:29105"/>
    </ligand>
</feature>
<evidence type="ECO:0000256" key="4">
    <source>
        <dbReference type="ARBA" id="ARBA00022491"/>
    </source>
</evidence>
<feature type="binding site" evidence="11">
    <location>
        <position position="137"/>
    </location>
    <ligand>
        <name>Zn(2+)</name>
        <dbReference type="ChEBI" id="CHEBI:29105"/>
    </ligand>
</feature>
<dbReference type="InterPro" id="IPR002481">
    <property type="entry name" value="FUR"/>
</dbReference>
<keyword evidence="7 12" id="KW-0408">Iron</keyword>
<evidence type="ECO:0000256" key="3">
    <source>
        <dbReference type="ARBA" id="ARBA00022490"/>
    </source>
</evidence>
<dbReference type="InterPro" id="IPR036388">
    <property type="entry name" value="WH-like_DNA-bd_sf"/>
</dbReference>
<dbReference type="GO" id="GO:0003700">
    <property type="term" value="F:DNA-binding transcription factor activity"/>
    <property type="evidence" value="ECO:0007669"/>
    <property type="project" value="InterPro"/>
</dbReference>
<evidence type="ECO:0000313" key="14">
    <source>
        <dbReference type="Proteomes" id="UP000419743"/>
    </source>
</evidence>
<dbReference type="Proteomes" id="UP000419743">
    <property type="component" value="Unassembled WGS sequence"/>
</dbReference>
<dbReference type="RefSeq" id="WP_156743471.1">
    <property type="nucleotide sequence ID" value="NZ_CACRYJ010000068.1"/>
</dbReference>
<comment type="similarity">
    <text evidence="2">Belongs to the Fur family.</text>
</comment>
<keyword evidence="6 11" id="KW-0862">Zinc</keyword>
<feature type="binding site" evidence="11">
    <location>
        <position position="134"/>
    </location>
    <ligand>
        <name>Zn(2+)</name>
        <dbReference type="ChEBI" id="CHEBI:29105"/>
    </ligand>
</feature>
<comment type="caution">
    <text evidence="13">The sequence shown here is derived from an EMBL/GenBank/DDBJ whole genome shotgun (WGS) entry which is preliminary data.</text>
</comment>
<name>A0A7M4DRW1_9MICO</name>
<proteinExistence type="inferred from homology"/>
<evidence type="ECO:0000256" key="1">
    <source>
        <dbReference type="ARBA" id="ARBA00004496"/>
    </source>
</evidence>
<accession>A0A7M4DRW1</accession>
<dbReference type="SUPFAM" id="SSF46785">
    <property type="entry name" value="Winged helix' DNA-binding domain"/>
    <property type="match status" value="1"/>
</dbReference>
<evidence type="ECO:0000256" key="12">
    <source>
        <dbReference type="PIRSR" id="PIRSR602481-2"/>
    </source>
</evidence>
<feature type="binding site" evidence="11">
    <location>
        <position position="97"/>
    </location>
    <ligand>
        <name>Zn(2+)</name>
        <dbReference type="ChEBI" id="CHEBI:29105"/>
    </ligand>
</feature>
<dbReference type="GO" id="GO:1900376">
    <property type="term" value="P:regulation of secondary metabolite biosynthetic process"/>
    <property type="evidence" value="ECO:0007669"/>
    <property type="project" value="TreeGrafter"/>
</dbReference>
<evidence type="ECO:0000256" key="5">
    <source>
        <dbReference type="ARBA" id="ARBA00022723"/>
    </source>
</evidence>
<dbReference type="InterPro" id="IPR036390">
    <property type="entry name" value="WH_DNA-bd_sf"/>
</dbReference>
<keyword evidence="14" id="KW-1185">Reference proteome</keyword>
<dbReference type="Gene3D" id="3.30.1490.190">
    <property type="match status" value="1"/>
</dbReference>
<evidence type="ECO:0000256" key="6">
    <source>
        <dbReference type="ARBA" id="ARBA00022833"/>
    </source>
</evidence>
<evidence type="ECO:0000256" key="9">
    <source>
        <dbReference type="ARBA" id="ARBA00023125"/>
    </source>
</evidence>